<dbReference type="GO" id="GO:0005524">
    <property type="term" value="F:ATP binding"/>
    <property type="evidence" value="ECO:0007669"/>
    <property type="project" value="UniProtKB-KW"/>
</dbReference>
<evidence type="ECO:0000256" key="10">
    <source>
        <dbReference type="ARBA" id="ARBA00025157"/>
    </source>
</evidence>
<dbReference type="SUPFAM" id="SSF52540">
    <property type="entry name" value="P-loop containing nucleoside triphosphate hydrolases"/>
    <property type="match status" value="2"/>
</dbReference>
<comment type="function">
    <text evidence="10">Probably part of an ABC transporter complex. Responsible for energy coupling to the transport system.</text>
</comment>
<evidence type="ECO:0000256" key="6">
    <source>
        <dbReference type="ARBA" id="ARBA00022741"/>
    </source>
</evidence>
<feature type="compositionally biased region" description="Basic and acidic residues" evidence="11">
    <location>
        <begin position="477"/>
        <end position="503"/>
    </location>
</feature>
<keyword evidence="7 13" id="KW-0067">ATP-binding</keyword>
<keyword evidence="6" id="KW-0547">Nucleotide-binding</keyword>
<keyword evidence="8" id="KW-1278">Translocase</keyword>
<dbReference type="Gene3D" id="3.40.50.300">
    <property type="entry name" value="P-loop containing nucleotide triphosphate hydrolases"/>
    <property type="match status" value="2"/>
</dbReference>
<dbReference type="Pfam" id="PF00005">
    <property type="entry name" value="ABC_tran"/>
    <property type="match status" value="2"/>
</dbReference>
<dbReference type="SMART" id="SM00382">
    <property type="entry name" value="AAA"/>
    <property type="match status" value="2"/>
</dbReference>
<keyword evidence="4" id="KW-1003">Cell membrane</keyword>
<dbReference type="PROSITE" id="PS50893">
    <property type="entry name" value="ABC_TRANSPORTER_2"/>
    <property type="match status" value="2"/>
</dbReference>
<evidence type="ECO:0000259" key="12">
    <source>
        <dbReference type="PROSITE" id="PS50893"/>
    </source>
</evidence>
<keyword evidence="5" id="KW-0677">Repeat</keyword>
<proteinExistence type="inferred from homology"/>
<feature type="region of interest" description="Disordered" evidence="11">
    <location>
        <begin position="464"/>
        <end position="522"/>
    </location>
</feature>
<name>A0ABT4IBV6_9ACTO</name>
<accession>A0ABT4IBV6</accession>
<keyword evidence="3" id="KW-0813">Transport</keyword>
<comment type="subcellular location">
    <subcellularLocation>
        <location evidence="1">Cell membrane</location>
        <topology evidence="1">Peripheral membrane protein</topology>
    </subcellularLocation>
</comment>
<dbReference type="EMBL" id="JAPTMY010000042">
    <property type="protein sequence ID" value="MCZ0859208.1"/>
    <property type="molecule type" value="Genomic_DNA"/>
</dbReference>
<evidence type="ECO:0000256" key="8">
    <source>
        <dbReference type="ARBA" id="ARBA00022967"/>
    </source>
</evidence>
<dbReference type="PANTHER" id="PTHR43553:SF23">
    <property type="entry name" value="ABC TRANSPORTER ATP-BINDING COMPONENT"/>
    <property type="match status" value="1"/>
</dbReference>
<dbReference type="PANTHER" id="PTHR43553">
    <property type="entry name" value="HEAVY METAL TRANSPORTER"/>
    <property type="match status" value="1"/>
</dbReference>
<keyword evidence="9" id="KW-0472">Membrane</keyword>
<evidence type="ECO:0000256" key="2">
    <source>
        <dbReference type="ARBA" id="ARBA00005417"/>
    </source>
</evidence>
<dbReference type="InterPro" id="IPR003439">
    <property type="entry name" value="ABC_transporter-like_ATP-bd"/>
</dbReference>
<comment type="caution">
    <text evidence="13">The sequence shown here is derived from an EMBL/GenBank/DDBJ whole genome shotgun (WGS) entry which is preliminary data.</text>
</comment>
<organism evidence="13 14">
    <name type="scientific">Actinomyces israelii</name>
    <dbReference type="NCBI Taxonomy" id="1659"/>
    <lineage>
        <taxon>Bacteria</taxon>
        <taxon>Bacillati</taxon>
        <taxon>Actinomycetota</taxon>
        <taxon>Actinomycetes</taxon>
        <taxon>Actinomycetales</taxon>
        <taxon>Actinomycetaceae</taxon>
        <taxon>Actinomyces</taxon>
    </lineage>
</organism>
<evidence type="ECO:0000256" key="11">
    <source>
        <dbReference type="SAM" id="MobiDB-lite"/>
    </source>
</evidence>
<feature type="domain" description="ABC transporter" evidence="12">
    <location>
        <begin position="266"/>
        <end position="489"/>
    </location>
</feature>
<dbReference type="InterPro" id="IPR003593">
    <property type="entry name" value="AAA+_ATPase"/>
</dbReference>
<dbReference type="CDD" id="cd03225">
    <property type="entry name" value="ABC_cobalt_CbiO_domain1"/>
    <property type="match status" value="1"/>
</dbReference>
<protein>
    <submittedName>
        <fullName evidence="13">ABC transporter ATP-binding protein</fullName>
    </submittedName>
</protein>
<evidence type="ECO:0000256" key="5">
    <source>
        <dbReference type="ARBA" id="ARBA00022737"/>
    </source>
</evidence>
<dbReference type="InterPro" id="IPR015856">
    <property type="entry name" value="ABC_transpr_CbiO/EcfA_su"/>
</dbReference>
<dbReference type="Proteomes" id="UP001072034">
    <property type="component" value="Unassembled WGS sequence"/>
</dbReference>
<evidence type="ECO:0000256" key="4">
    <source>
        <dbReference type="ARBA" id="ARBA00022475"/>
    </source>
</evidence>
<sequence length="522" mass="55850">MIEFSHVSFRYAAASARALKDVSFRVGAGELVVVTGRSGCGKSTLINLVNGLLPRHDQDESGGGVTICGRDVSSLEGYEIARLVGSVFQNPKSQFFNLDTDSEIAFGLENAGVPNPALRDRVEKTVAEVGIQELAGRSIFEMSGGQKQQVAIAGAYALGPEIFVLDEPSANLDHQATIRLTGLLRRLRSQGKALLVSEHRLGYLSDLADRYIVLDAGVVAGSYSADELRALSPQRRHAMGLRAFNLAEATRRRARPADLDGRPPAIEVTGLTVSFRDRTVLNNVSLRLAPGEVVGLIGDNGAGKTTLVRTLCGLQKAGAGAFALQGRPVRQRDLRGRVFLVMQDVNSQLFGETLAEECAIGLRHPSESDIDRVLERLDLLELRDRHPLSLSGGQKQRAALASGLCSARSVLILDEPTSGLDRESMVSISDLVLTAAEAGTAVLVVSHDAEFLALVCTRVEELRGGALQPPPEGAEDPPARLREFFGRSRGDTTDGPDPAKDAEAVDTAHGSSRLLTQTKEVP</sequence>
<dbReference type="RefSeq" id="WP_268918474.1">
    <property type="nucleotide sequence ID" value="NZ_JAPTMY010000042.1"/>
</dbReference>
<feature type="domain" description="ABC transporter" evidence="12">
    <location>
        <begin position="2"/>
        <end position="241"/>
    </location>
</feature>
<dbReference type="InterPro" id="IPR027417">
    <property type="entry name" value="P-loop_NTPase"/>
</dbReference>
<evidence type="ECO:0000256" key="1">
    <source>
        <dbReference type="ARBA" id="ARBA00004202"/>
    </source>
</evidence>
<gene>
    <name evidence="13" type="ORF">OHJ16_14285</name>
</gene>
<dbReference type="InterPro" id="IPR050095">
    <property type="entry name" value="ECF_ABC_transporter_ATP-bd"/>
</dbReference>
<evidence type="ECO:0000256" key="9">
    <source>
        <dbReference type="ARBA" id="ARBA00023136"/>
    </source>
</evidence>
<comment type="similarity">
    <text evidence="2">Belongs to the ABC transporter superfamily.</text>
</comment>
<evidence type="ECO:0000313" key="13">
    <source>
        <dbReference type="EMBL" id="MCZ0859208.1"/>
    </source>
</evidence>
<dbReference type="PROSITE" id="PS00211">
    <property type="entry name" value="ABC_TRANSPORTER_1"/>
    <property type="match status" value="1"/>
</dbReference>
<evidence type="ECO:0000256" key="7">
    <source>
        <dbReference type="ARBA" id="ARBA00022840"/>
    </source>
</evidence>
<feature type="compositionally biased region" description="Polar residues" evidence="11">
    <location>
        <begin position="509"/>
        <end position="522"/>
    </location>
</feature>
<keyword evidence="14" id="KW-1185">Reference proteome</keyword>
<reference evidence="13" key="1">
    <citation type="submission" date="2022-10" db="EMBL/GenBank/DDBJ databases">
        <title>Genome sequence of Actinomyces israelii ATCC 10048.</title>
        <authorList>
            <person name="Watt R.M."/>
            <person name="Tong W.M."/>
        </authorList>
    </citation>
    <scope>NUCLEOTIDE SEQUENCE</scope>
    <source>
        <strain evidence="13">ATCC 10048</strain>
    </source>
</reference>
<dbReference type="InterPro" id="IPR017871">
    <property type="entry name" value="ABC_transporter-like_CS"/>
</dbReference>
<evidence type="ECO:0000313" key="14">
    <source>
        <dbReference type="Proteomes" id="UP001072034"/>
    </source>
</evidence>
<evidence type="ECO:0000256" key="3">
    <source>
        <dbReference type="ARBA" id="ARBA00022448"/>
    </source>
</evidence>